<dbReference type="KEGG" id="cinf:CINF_1529"/>
<accession>A0A7H9CIR9</accession>
<reference evidence="2 3" key="1">
    <citation type="submission" date="2020-02" db="EMBL/GenBank/DDBJ databases">
        <title>Complete genome sequence of the novel Campylobacter species Candidatus Campylobacter infans.</title>
        <authorList>
            <person name="Duim B."/>
            <person name="Zomer A."/>
            <person name="van der Graaf L."/>
            <person name="Wagenaar J."/>
        </authorList>
    </citation>
    <scope>NUCLEOTIDE SEQUENCE [LARGE SCALE GENOMIC DNA]</scope>
    <source>
        <strain evidence="2 3">19S00001</strain>
    </source>
</reference>
<dbReference type="EMBL" id="CP049075">
    <property type="protein sequence ID" value="QLI06006.1"/>
    <property type="molecule type" value="Genomic_DNA"/>
</dbReference>
<evidence type="ECO:0000313" key="2">
    <source>
        <dbReference type="EMBL" id="QLI06006.1"/>
    </source>
</evidence>
<dbReference type="AlphaFoldDB" id="A0A7H9CIR9"/>
<evidence type="ECO:0000313" key="3">
    <source>
        <dbReference type="Proteomes" id="UP000509414"/>
    </source>
</evidence>
<protein>
    <submittedName>
        <fullName evidence="2">Uncharacterized protein</fullName>
    </submittedName>
</protein>
<evidence type="ECO:0000256" key="1">
    <source>
        <dbReference type="SAM" id="MobiDB-lite"/>
    </source>
</evidence>
<proteinExistence type="predicted"/>
<organism evidence="2 3">
    <name type="scientific">Candidatus Campylobacter infans</name>
    <dbReference type="NCBI Taxonomy" id="2561898"/>
    <lineage>
        <taxon>Bacteria</taxon>
        <taxon>Pseudomonadati</taxon>
        <taxon>Campylobacterota</taxon>
        <taxon>Epsilonproteobacteria</taxon>
        <taxon>Campylobacterales</taxon>
        <taxon>Campylobacteraceae</taxon>
        <taxon>Campylobacter</taxon>
    </lineage>
</organism>
<dbReference type="Proteomes" id="UP000509414">
    <property type="component" value="Chromosome"/>
</dbReference>
<gene>
    <name evidence="2" type="ORF">CINF_1529</name>
</gene>
<sequence length="103" mass="11567">MKILILVAIIAGFVYFMYNKADVIKQNTTEQLSQKYQNSVEMRMTPKGLGFDENASQKAQENQAKQETQEAKETLANAENNNTGENDGRENNSTFKDDNISGL</sequence>
<name>A0A7H9CIR9_9BACT</name>
<keyword evidence="3" id="KW-1185">Reference proteome</keyword>
<feature type="compositionally biased region" description="Basic and acidic residues" evidence="1">
    <location>
        <begin position="86"/>
        <end position="103"/>
    </location>
</feature>
<feature type="region of interest" description="Disordered" evidence="1">
    <location>
        <begin position="46"/>
        <end position="103"/>
    </location>
</feature>
<feature type="compositionally biased region" description="Polar residues" evidence="1">
    <location>
        <begin position="54"/>
        <end position="66"/>
    </location>
</feature>
<dbReference type="RefSeq" id="WP_178696793.1">
    <property type="nucleotide sequence ID" value="NZ_CP049075.1"/>
</dbReference>